<feature type="binding site" evidence="6">
    <location>
        <position position="187"/>
    </location>
    <ligand>
        <name>FMN</name>
        <dbReference type="ChEBI" id="CHEBI:58210"/>
    </ligand>
</feature>
<dbReference type="Gene3D" id="2.30.110.10">
    <property type="entry name" value="Electron Transport, Fmn-binding Protein, Chain A"/>
    <property type="match status" value="1"/>
</dbReference>
<dbReference type="PANTHER" id="PTHR10851:SF0">
    <property type="entry name" value="PYRIDOXINE-5'-PHOSPHATE OXIDASE"/>
    <property type="match status" value="1"/>
</dbReference>
<keyword evidence="3 6" id="KW-0288">FMN</keyword>
<feature type="binding site" evidence="6">
    <location>
        <position position="98"/>
    </location>
    <ligand>
        <name>FMN</name>
        <dbReference type="ChEBI" id="CHEBI:58210"/>
    </ligand>
</feature>
<evidence type="ECO:0000256" key="2">
    <source>
        <dbReference type="ARBA" id="ARBA00022630"/>
    </source>
</evidence>
<dbReference type="GO" id="GO:0008615">
    <property type="term" value="P:pyridoxine biosynthetic process"/>
    <property type="evidence" value="ECO:0007669"/>
    <property type="project" value="UniProtKB-UniRule"/>
</dbReference>
<keyword evidence="10" id="KW-1185">Reference proteome</keyword>
<dbReference type="PROSITE" id="PS01064">
    <property type="entry name" value="PYRIDOX_OXIDASE"/>
    <property type="match status" value="1"/>
</dbReference>
<comment type="similarity">
    <text evidence="1">Belongs to the pyridoxamine 5'-phosphate oxidase family.</text>
</comment>
<dbReference type="PIRSF" id="PIRSF000190">
    <property type="entry name" value="Pyd_amn-ph_oxd"/>
    <property type="match status" value="1"/>
</dbReference>
<keyword evidence="2" id="KW-0285">Flavoprotein</keyword>
<protein>
    <recommendedName>
        <fullName evidence="5">Pyridoxamine 5'-phosphate oxidase</fullName>
        <ecNumber evidence="5">1.4.3.5</ecNumber>
    </recommendedName>
</protein>
<dbReference type="RefSeq" id="WP_013580849.1">
    <property type="nucleotide sequence ID" value="NC_015064.1"/>
</dbReference>
<evidence type="ECO:0000259" key="8">
    <source>
        <dbReference type="Pfam" id="PF10590"/>
    </source>
</evidence>
<evidence type="ECO:0000256" key="6">
    <source>
        <dbReference type="PIRSR" id="PIRSR000190-2"/>
    </source>
</evidence>
<feature type="domain" description="Pyridoxamine 5'-phosphate oxidase N-terminal" evidence="7">
    <location>
        <begin position="27"/>
        <end position="151"/>
    </location>
</feature>
<organism evidence="10">
    <name type="scientific">Granulicella tundricola (strain ATCC BAA-1859 / DSM 23138 / MP5ACTX9)</name>
    <dbReference type="NCBI Taxonomy" id="1198114"/>
    <lineage>
        <taxon>Bacteria</taxon>
        <taxon>Pseudomonadati</taxon>
        <taxon>Acidobacteriota</taxon>
        <taxon>Terriglobia</taxon>
        <taxon>Terriglobales</taxon>
        <taxon>Acidobacteriaceae</taxon>
        <taxon>Granulicella</taxon>
    </lineage>
</organism>
<reference evidence="10" key="1">
    <citation type="submission" date="2011-01" db="EMBL/GenBank/DDBJ databases">
        <title>Complete sequence of chromosome of Acidobacterium sp. MP5ACTX9.</title>
        <authorList>
            <consortium name="US DOE Joint Genome Institute"/>
            <person name="Lucas S."/>
            <person name="Copeland A."/>
            <person name="Lapidus A."/>
            <person name="Cheng J.-F."/>
            <person name="Goodwin L."/>
            <person name="Pitluck S."/>
            <person name="Teshima H."/>
            <person name="Detter J.C."/>
            <person name="Han C."/>
            <person name="Tapia R."/>
            <person name="Land M."/>
            <person name="Hauser L."/>
            <person name="Kyrpides N."/>
            <person name="Ivanova N."/>
            <person name="Ovchinnikova G."/>
            <person name="Pagani I."/>
            <person name="Rawat S.R."/>
            <person name="Mannisto M."/>
            <person name="Haggblom M.M."/>
            <person name="Woyke T."/>
        </authorList>
    </citation>
    <scope>NUCLEOTIDE SEQUENCE [LARGE SCALE GENOMIC DNA]</scope>
    <source>
        <strain evidence="10">MP5ACTX9</strain>
    </source>
</reference>
<dbReference type="EMBL" id="CP002480">
    <property type="protein sequence ID" value="ADW69533.1"/>
    <property type="molecule type" value="Genomic_DNA"/>
</dbReference>
<dbReference type="eggNOG" id="COG0259">
    <property type="taxonomic scope" value="Bacteria"/>
</dbReference>
<dbReference type="EC" id="1.4.3.5" evidence="5"/>
<feature type="binding site" evidence="6">
    <location>
        <begin position="69"/>
        <end position="70"/>
    </location>
    <ligand>
        <name>FMN</name>
        <dbReference type="ChEBI" id="CHEBI:58210"/>
    </ligand>
</feature>
<name>E8WVK4_GRATM</name>
<keyword evidence="4 9" id="KW-0560">Oxidoreductase</keyword>
<feature type="binding site" evidence="6">
    <location>
        <begin position="54"/>
        <end position="59"/>
    </location>
    <ligand>
        <name>FMN</name>
        <dbReference type="ChEBI" id="CHEBI:58210"/>
    </ligand>
</feature>
<evidence type="ECO:0000259" key="7">
    <source>
        <dbReference type="Pfam" id="PF01243"/>
    </source>
</evidence>
<dbReference type="GO" id="GO:0010181">
    <property type="term" value="F:FMN binding"/>
    <property type="evidence" value="ECO:0007669"/>
    <property type="project" value="UniProtKB-UniRule"/>
</dbReference>
<dbReference type="InterPro" id="IPR019576">
    <property type="entry name" value="Pyridoxamine_oxidase_dimer_C"/>
</dbReference>
<dbReference type="InterPro" id="IPR000659">
    <property type="entry name" value="Pyridox_Oxase"/>
</dbReference>
<dbReference type="HAMAP" id="MF_01629">
    <property type="entry name" value="PdxH"/>
    <property type="match status" value="1"/>
</dbReference>
<feature type="binding site" evidence="6">
    <location>
        <position position="76"/>
    </location>
    <ligand>
        <name>FMN</name>
        <dbReference type="ChEBI" id="CHEBI:58210"/>
    </ligand>
</feature>
<evidence type="ECO:0000256" key="4">
    <source>
        <dbReference type="ARBA" id="ARBA00023002"/>
    </source>
</evidence>
<dbReference type="InterPro" id="IPR011576">
    <property type="entry name" value="Pyridox_Oxase_N"/>
</dbReference>
<feature type="binding site" evidence="6">
    <location>
        <begin position="133"/>
        <end position="134"/>
    </location>
    <ligand>
        <name>FMN</name>
        <dbReference type="ChEBI" id="CHEBI:58210"/>
    </ligand>
</feature>
<comment type="cofactor">
    <cofactor evidence="6">
        <name>FMN</name>
        <dbReference type="ChEBI" id="CHEBI:58210"/>
    </cofactor>
    <text evidence="6">Binds 1 FMN per subunit.</text>
</comment>
<dbReference type="SUPFAM" id="SSF50475">
    <property type="entry name" value="FMN-binding split barrel"/>
    <property type="match status" value="1"/>
</dbReference>
<dbReference type="InterPro" id="IPR019740">
    <property type="entry name" value="Pyridox_Oxase_CS"/>
</dbReference>
<dbReference type="Pfam" id="PF01243">
    <property type="entry name" value="PNPOx_N"/>
    <property type="match status" value="1"/>
</dbReference>
<accession>E8WVK4</accession>
<dbReference type="NCBIfam" id="TIGR00558">
    <property type="entry name" value="pdxH"/>
    <property type="match status" value="1"/>
</dbReference>
<gene>
    <name evidence="9" type="ordered locus">AciX9_2501</name>
</gene>
<dbReference type="Pfam" id="PF10590">
    <property type="entry name" value="PNP_phzG_C"/>
    <property type="match status" value="1"/>
</dbReference>
<evidence type="ECO:0000313" key="10">
    <source>
        <dbReference type="Proteomes" id="UP000000343"/>
    </source>
</evidence>
<evidence type="ECO:0000313" key="9">
    <source>
        <dbReference type="EMBL" id="ADW69533.1"/>
    </source>
</evidence>
<dbReference type="PaxDb" id="1198114-AciX9_2501"/>
<feature type="domain" description="Pyridoxine 5'-phosphate oxidase dimerisation C-terminal" evidence="8">
    <location>
        <begin position="164"/>
        <end position="205"/>
    </location>
</feature>
<dbReference type="Proteomes" id="UP000000343">
    <property type="component" value="Chromosome"/>
</dbReference>
<evidence type="ECO:0000256" key="3">
    <source>
        <dbReference type="ARBA" id="ARBA00022643"/>
    </source>
</evidence>
<dbReference type="NCBIfam" id="NF004231">
    <property type="entry name" value="PRK05679.1"/>
    <property type="match status" value="1"/>
</dbReference>
<dbReference type="STRING" id="1198114.AciX9_2501"/>
<dbReference type="InterPro" id="IPR012349">
    <property type="entry name" value="Split_barrel_FMN-bd"/>
</dbReference>
<sequence>MPEPNTRCGMTMEQAVDPIDFFNCWMEDAKHSELNDPNAMSLATATPDGLPSVRIVLLKTVDAKGFSFYTNGESRKGRELRANTHAALALHWKSRQRQVRVEGTITELPPEDVDAYFKRRHRMSQIGAWASQQSRPLDSRAALLQSTEEIEKRFPGEVPRPPYWTGFVVKPTSIEFWQEGDYRLHDRIVFTPTPNNSWTKQRLYP</sequence>
<evidence type="ECO:0000256" key="5">
    <source>
        <dbReference type="NCBIfam" id="TIGR00558"/>
    </source>
</evidence>
<dbReference type="KEGG" id="acm:AciX9_2501"/>
<dbReference type="PANTHER" id="PTHR10851">
    <property type="entry name" value="PYRIDOXINE-5-PHOSPHATE OXIDASE"/>
    <property type="match status" value="1"/>
</dbReference>
<feature type="binding site" evidence="6">
    <location>
        <position position="75"/>
    </location>
    <ligand>
        <name>FMN</name>
        <dbReference type="ChEBI" id="CHEBI:58210"/>
    </ligand>
</feature>
<dbReference type="GO" id="GO:0004733">
    <property type="term" value="F:pyridoxamine phosphate oxidase activity"/>
    <property type="evidence" value="ECO:0007669"/>
    <property type="project" value="UniProtKB-UniRule"/>
</dbReference>
<feature type="binding site" evidence="6">
    <location>
        <position position="177"/>
    </location>
    <ligand>
        <name>FMN</name>
        <dbReference type="ChEBI" id="CHEBI:58210"/>
    </ligand>
</feature>
<dbReference type="HOGENOM" id="CLU_032263_2_3_0"/>
<proteinExistence type="inferred from homology"/>
<evidence type="ECO:0000256" key="1">
    <source>
        <dbReference type="ARBA" id="ARBA00007301"/>
    </source>
</evidence>
<dbReference type="AlphaFoldDB" id="E8WVK4"/>